<feature type="compositionally biased region" description="Polar residues" evidence="16">
    <location>
        <begin position="8"/>
        <end position="21"/>
    </location>
</feature>
<name>A0A0C3C7F7_HEBCY</name>
<dbReference type="Gene3D" id="3.20.20.80">
    <property type="entry name" value="Glycosidases"/>
    <property type="match status" value="1"/>
</dbReference>
<dbReference type="InterPro" id="IPR017853">
    <property type="entry name" value="GH"/>
</dbReference>
<keyword evidence="9" id="KW-0325">Glycoprotein</keyword>
<dbReference type="GO" id="GO:0009986">
    <property type="term" value="C:cell surface"/>
    <property type="evidence" value="ECO:0007669"/>
    <property type="project" value="TreeGrafter"/>
</dbReference>
<evidence type="ECO:0000256" key="15">
    <source>
        <dbReference type="ARBA" id="ARBA00041260"/>
    </source>
</evidence>
<keyword evidence="3" id="KW-1003">Cell membrane</keyword>
<dbReference type="GO" id="GO:0004338">
    <property type="term" value="F:glucan exo-1,3-beta-glucosidase activity"/>
    <property type="evidence" value="ECO:0007669"/>
    <property type="project" value="UniProtKB-EC"/>
</dbReference>
<reference evidence="20" key="2">
    <citation type="submission" date="2015-01" db="EMBL/GenBank/DDBJ databases">
        <title>Evolutionary Origins and Diversification of the Mycorrhizal Mutualists.</title>
        <authorList>
            <consortium name="DOE Joint Genome Institute"/>
            <consortium name="Mycorrhizal Genomics Consortium"/>
            <person name="Kohler A."/>
            <person name="Kuo A."/>
            <person name="Nagy L.G."/>
            <person name="Floudas D."/>
            <person name="Copeland A."/>
            <person name="Barry K.W."/>
            <person name="Cichocki N."/>
            <person name="Veneault-Fourrey C."/>
            <person name="LaButti K."/>
            <person name="Lindquist E.A."/>
            <person name="Lipzen A."/>
            <person name="Lundell T."/>
            <person name="Morin E."/>
            <person name="Murat C."/>
            <person name="Riley R."/>
            <person name="Ohm R."/>
            <person name="Sun H."/>
            <person name="Tunlid A."/>
            <person name="Henrissat B."/>
            <person name="Grigoriev I.V."/>
            <person name="Hibbett D.S."/>
            <person name="Martin F."/>
        </authorList>
    </citation>
    <scope>NUCLEOTIDE SEQUENCE [LARGE SCALE GENOMIC DNA]</scope>
    <source>
        <strain evidence="20">h7</strain>
    </source>
</reference>
<comment type="function">
    <text evidence="13">Glucosidase involved in the degradation of cellulosic biomass. Active on lichenan.</text>
</comment>
<evidence type="ECO:0000256" key="8">
    <source>
        <dbReference type="ARBA" id="ARBA00023136"/>
    </source>
</evidence>
<dbReference type="Proteomes" id="UP000053424">
    <property type="component" value="Unassembled WGS sequence"/>
</dbReference>
<accession>A0A0C3C7F7</accession>
<feature type="region of interest" description="Disordered" evidence="16">
    <location>
        <begin position="84"/>
        <end position="115"/>
    </location>
</feature>
<keyword evidence="5 19" id="KW-0378">Hydrolase</keyword>
<evidence type="ECO:0000256" key="7">
    <source>
        <dbReference type="ARBA" id="ARBA00022989"/>
    </source>
</evidence>
<evidence type="ECO:0000256" key="12">
    <source>
        <dbReference type="ARBA" id="ARBA00036824"/>
    </source>
</evidence>
<keyword evidence="10" id="KW-0326">Glycosidase</keyword>
<dbReference type="HOGENOM" id="CLU_004624_6_1_1"/>
<keyword evidence="4 17" id="KW-0812">Transmembrane</keyword>
<evidence type="ECO:0000256" key="17">
    <source>
        <dbReference type="SAM" id="Phobius"/>
    </source>
</evidence>
<keyword evidence="8 17" id="KW-0472">Membrane</keyword>
<dbReference type="GO" id="GO:0005576">
    <property type="term" value="C:extracellular region"/>
    <property type="evidence" value="ECO:0007669"/>
    <property type="project" value="TreeGrafter"/>
</dbReference>
<evidence type="ECO:0000259" key="18">
    <source>
        <dbReference type="Pfam" id="PF00150"/>
    </source>
</evidence>
<dbReference type="PANTHER" id="PTHR31297">
    <property type="entry name" value="GLUCAN ENDO-1,6-BETA-GLUCOSIDASE B"/>
    <property type="match status" value="1"/>
</dbReference>
<evidence type="ECO:0000313" key="19">
    <source>
        <dbReference type="EMBL" id="KIM39526.1"/>
    </source>
</evidence>
<dbReference type="EC" id="3.2.1.58" evidence="14"/>
<protein>
    <recommendedName>
        <fullName evidence="14">glucan 1,3-beta-glucosidase</fullName>
        <ecNumber evidence="14">3.2.1.58</ecNumber>
    </recommendedName>
    <alternativeName>
        <fullName evidence="15">Exo-1,3-beta-glucanase D</fullName>
    </alternativeName>
</protein>
<evidence type="ECO:0000256" key="14">
    <source>
        <dbReference type="ARBA" id="ARBA00038929"/>
    </source>
</evidence>
<dbReference type="InterPro" id="IPR050386">
    <property type="entry name" value="Glycosyl_hydrolase_5"/>
</dbReference>
<evidence type="ECO:0000256" key="11">
    <source>
        <dbReference type="ARBA" id="ARBA00023316"/>
    </source>
</evidence>
<keyword evidence="6" id="KW-0735">Signal-anchor</keyword>
<comment type="similarity">
    <text evidence="2">Belongs to the glycosyl hydrolase 5 (cellulase A) family.</text>
</comment>
<dbReference type="AlphaFoldDB" id="A0A0C3C7F7"/>
<dbReference type="EMBL" id="KN831785">
    <property type="protein sequence ID" value="KIM39526.1"/>
    <property type="molecule type" value="Genomic_DNA"/>
</dbReference>
<dbReference type="InterPro" id="IPR001547">
    <property type="entry name" value="Glyco_hydro_5"/>
</dbReference>
<feature type="region of interest" description="Disordered" evidence="16">
    <location>
        <begin position="1"/>
        <end position="23"/>
    </location>
</feature>
<gene>
    <name evidence="19" type="ORF">M413DRAFT_74733</name>
</gene>
<feature type="transmembrane region" description="Helical" evidence="17">
    <location>
        <begin position="53"/>
        <end position="76"/>
    </location>
</feature>
<keyword evidence="20" id="KW-1185">Reference proteome</keyword>
<proteinExistence type="inferred from homology"/>
<organism evidence="19 20">
    <name type="scientific">Hebeloma cylindrosporum</name>
    <dbReference type="NCBI Taxonomy" id="76867"/>
    <lineage>
        <taxon>Eukaryota</taxon>
        <taxon>Fungi</taxon>
        <taxon>Dikarya</taxon>
        <taxon>Basidiomycota</taxon>
        <taxon>Agaricomycotina</taxon>
        <taxon>Agaricomycetes</taxon>
        <taxon>Agaricomycetidae</taxon>
        <taxon>Agaricales</taxon>
        <taxon>Agaricineae</taxon>
        <taxon>Hymenogastraceae</taxon>
        <taxon>Hebeloma</taxon>
    </lineage>
</organism>
<evidence type="ECO:0000256" key="2">
    <source>
        <dbReference type="ARBA" id="ARBA00005641"/>
    </source>
</evidence>
<feature type="compositionally biased region" description="Low complexity" evidence="16">
    <location>
        <begin position="84"/>
        <end position="106"/>
    </location>
</feature>
<evidence type="ECO:0000256" key="9">
    <source>
        <dbReference type="ARBA" id="ARBA00023180"/>
    </source>
</evidence>
<dbReference type="GO" id="GO:0009251">
    <property type="term" value="P:glucan catabolic process"/>
    <property type="evidence" value="ECO:0007669"/>
    <property type="project" value="TreeGrafter"/>
</dbReference>
<reference evidence="19 20" key="1">
    <citation type="submission" date="2014-04" db="EMBL/GenBank/DDBJ databases">
        <authorList>
            <consortium name="DOE Joint Genome Institute"/>
            <person name="Kuo A."/>
            <person name="Gay G."/>
            <person name="Dore J."/>
            <person name="Kohler A."/>
            <person name="Nagy L.G."/>
            <person name="Floudas D."/>
            <person name="Copeland A."/>
            <person name="Barry K.W."/>
            <person name="Cichocki N."/>
            <person name="Veneault-Fourrey C."/>
            <person name="LaButti K."/>
            <person name="Lindquist E.A."/>
            <person name="Lipzen A."/>
            <person name="Lundell T."/>
            <person name="Morin E."/>
            <person name="Murat C."/>
            <person name="Sun H."/>
            <person name="Tunlid A."/>
            <person name="Henrissat B."/>
            <person name="Grigoriev I.V."/>
            <person name="Hibbett D.S."/>
            <person name="Martin F."/>
            <person name="Nordberg H.P."/>
            <person name="Cantor M.N."/>
            <person name="Hua S.X."/>
        </authorList>
    </citation>
    <scope>NUCLEOTIDE SEQUENCE [LARGE SCALE GENOMIC DNA]</scope>
    <source>
        <strain evidence="20">h7</strain>
    </source>
</reference>
<dbReference type="GO" id="GO:0071555">
    <property type="term" value="P:cell wall organization"/>
    <property type="evidence" value="ECO:0007669"/>
    <property type="project" value="UniProtKB-KW"/>
</dbReference>
<comment type="subcellular location">
    <subcellularLocation>
        <location evidence="1">Cell membrane</location>
        <topology evidence="1">Single-pass type II membrane protein</topology>
    </subcellularLocation>
</comment>
<sequence length="692" mass="74732">MPGGGNDLHTSNSQSPLQPSTAAGAAYDGLNKEEADFEPNVVTPTKGNKRLRILLAVLAGLVLIIVAIVLGVYFGVIRNKNSGSAASANGGSSSTSGPKPTGTTGPASAVVYGGDGTQVTTDQGNTFTYSNKFGGYFVHDPSNPFNNGARAQSWSPALNETWEYGKDKILGVNLGGWLVLEPFITPAIYQKYPGAIDEWTLHTLMAADTAGGGLKQLEDHYNTFITEEDFAQIAGAGLNWVRLPIAYWAIDTWEGEPFLPKVSWKYALKAFDWARKYGIRILLDLHATPGSQNGYNHSGQSGKVNLLNGVMGIANAQRLLHYIRIFTEFISQPQYQDVIPMFGIVNEPTGMDFGPLNNFDLEAHRIIRNITGVGAGHGPYISVQGGNSSSFPDHHPGNNDLKGYVGSDRMAMEQHPYFAFDGAGAEDVVPYITRPCSNWADMMDTSQRTFGFTSAAEFSLGFNDSGFMLHSVADEHTTADCTQWDEWENYTPTQKSNLMSFAMSNFDALQNFFFWTWKIGPNTIANSPRSPLWSYKLGLDNGWIPKNPRDAIGHCASLGIAQPEPFSAYQPWQTGDGSGVINAADQANYGTWPPTSIGDIPNATLLPTYTATGPIPTLPPQTYPAPTPQATFDAGDGWFDDADTIPGITTVAGCSYPNAWDATAVPVPAAVCTGTPTRKKREPIPLPIITPM</sequence>
<evidence type="ECO:0000256" key="13">
    <source>
        <dbReference type="ARBA" id="ARBA00037126"/>
    </source>
</evidence>
<evidence type="ECO:0000256" key="3">
    <source>
        <dbReference type="ARBA" id="ARBA00022475"/>
    </source>
</evidence>
<evidence type="ECO:0000256" key="1">
    <source>
        <dbReference type="ARBA" id="ARBA00004401"/>
    </source>
</evidence>
<comment type="catalytic activity">
    <reaction evidence="12">
        <text>Successive hydrolysis of beta-D-glucose units from the non-reducing ends of (1-&gt;3)-beta-D-glucans, releasing alpha-glucose.</text>
        <dbReference type="EC" id="3.2.1.58"/>
    </reaction>
</comment>
<evidence type="ECO:0000256" key="4">
    <source>
        <dbReference type="ARBA" id="ARBA00022692"/>
    </source>
</evidence>
<keyword evidence="7 17" id="KW-1133">Transmembrane helix</keyword>
<keyword evidence="11" id="KW-0961">Cell wall biogenesis/degradation</keyword>
<dbReference type="GO" id="GO:0005886">
    <property type="term" value="C:plasma membrane"/>
    <property type="evidence" value="ECO:0007669"/>
    <property type="project" value="UniProtKB-SubCell"/>
</dbReference>
<evidence type="ECO:0000256" key="6">
    <source>
        <dbReference type="ARBA" id="ARBA00022968"/>
    </source>
</evidence>
<evidence type="ECO:0000256" key="10">
    <source>
        <dbReference type="ARBA" id="ARBA00023295"/>
    </source>
</evidence>
<feature type="domain" description="Glycoside hydrolase family 5" evidence="18">
    <location>
        <begin position="212"/>
        <end position="433"/>
    </location>
</feature>
<dbReference type="SUPFAM" id="SSF51445">
    <property type="entry name" value="(Trans)glycosidases"/>
    <property type="match status" value="1"/>
</dbReference>
<dbReference type="STRING" id="686832.A0A0C3C7F7"/>
<evidence type="ECO:0000313" key="20">
    <source>
        <dbReference type="Proteomes" id="UP000053424"/>
    </source>
</evidence>
<evidence type="ECO:0000256" key="5">
    <source>
        <dbReference type="ARBA" id="ARBA00022801"/>
    </source>
</evidence>
<dbReference type="PANTHER" id="PTHR31297:SF34">
    <property type="entry name" value="GLUCAN 1,3-BETA-GLUCOSIDASE 2"/>
    <property type="match status" value="1"/>
</dbReference>
<dbReference type="OrthoDB" id="62120at2759"/>
<evidence type="ECO:0000256" key="16">
    <source>
        <dbReference type="SAM" id="MobiDB-lite"/>
    </source>
</evidence>
<dbReference type="Pfam" id="PF00150">
    <property type="entry name" value="Cellulase"/>
    <property type="match status" value="1"/>
</dbReference>